<feature type="compositionally biased region" description="Polar residues" evidence="4">
    <location>
        <begin position="1016"/>
        <end position="1034"/>
    </location>
</feature>
<name>A0ABR4N5D3_9FUNG</name>
<protein>
    <submittedName>
        <fullName evidence="6">Rho-GTPase-activating protein 8</fullName>
    </submittedName>
</protein>
<dbReference type="SUPFAM" id="SSF103657">
    <property type="entry name" value="BAR/IMD domain-like"/>
    <property type="match status" value="1"/>
</dbReference>
<accession>A0ABR4N5D3</accession>
<evidence type="ECO:0000313" key="7">
    <source>
        <dbReference type="Proteomes" id="UP001527925"/>
    </source>
</evidence>
<dbReference type="InterPro" id="IPR036388">
    <property type="entry name" value="WH-like_DNA-bd_sf"/>
</dbReference>
<dbReference type="InterPro" id="IPR000198">
    <property type="entry name" value="RhoGAP_dom"/>
</dbReference>
<organism evidence="6 7">
    <name type="scientific">Polyrhizophydium stewartii</name>
    <dbReference type="NCBI Taxonomy" id="2732419"/>
    <lineage>
        <taxon>Eukaryota</taxon>
        <taxon>Fungi</taxon>
        <taxon>Fungi incertae sedis</taxon>
        <taxon>Chytridiomycota</taxon>
        <taxon>Chytridiomycota incertae sedis</taxon>
        <taxon>Chytridiomycetes</taxon>
        <taxon>Rhizophydiales</taxon>
        <taxon>Rhizophydiales incertae sedis</taxon>
        <taxon>Polyrhizophydium</taxon>
    </lineage>
</organism>
<reference evidence="6 7" key="1">
    <citation type="submission" date="2023-09" db="EMBL/GenBank/DDBJ databases">
        <title>Pangenome analysis of Batrachochytrium dendrobatidis and related Chytrids.</title>
        <authorList>
            <person name="Yacoub M.N."/>
            <person name="Stajich J.E."/>
            <person name="James T.Y."/>
        </authorList>
    </citation>
    <scope>NUCLEOTIDE SEQUENCE [LARGE SCALE GENOMIC DNA]</scope>
    <source>
        <strain evidence="6 7">JEL0888</strain>
    </source>
</reference>
<keyword evidence="7" id="KW-1185">Reference proteome</keyword>
<dbReference type="Gene3D" id="1.10.555.10">
    <property type="entry name" value="Rho GTPase activation protein"/>
    <property type="match status" value="1"/>
</dbReference>
<keyword evidence="3" id="KW-0597">Phosphoprotein</keyword>
<feature type="region of interest" description="Disordered" evidence="4">
    <location>
        <begin position="326"/>
        <end position="346"/>
    </location>
</feature>
<feature type="compositionally biased region" description="Low complexity" evidence="4">
    <location>
        <begin position="61"/>
        <end position="71"/>
    </location>
</feature>
<dbReference type="EMBL" id="JADGIZ020000031">
    <property type="protein sequence ID" value="KAL2914684.1"/>
    <property type="molecule type" value="Genomic_DNA"/>
</dbReference>
<dbReference type="SMART" id="SM00324">
    <property type="entry name" value="RhoGAP"/>
    <property type="match status" value="1"/>
</dbReference>
<feature type="compositionally biased region" description="Low complexity" evidence="4">
    <location>
        <begin position="326"/>
        <end position="339"/>
    </location>
</feature>
<dbReference type="PANTHER" id="PTHR23065">
    <property type="entry name" value="PROLINE-SERINE-THREONINE PHOSPHATASE INTERACTING PROTEIN 1"/>
    <property type="match status" value="1"/>
</dbReference>
<evidence type="ECO:0000256" key="2">
    <source>
        <dbReference type="ARBA" id="ARBA00022490"/>
    </source>
</evidence>
<feature type="region of interest" description="Disordered" evidence="4">
    <location>
        <begin position="1091"/>
        <end position="1132"/>
    </location>
</feature>
<dbReference type="Gene3D" id="1.20.1270.60">
    <property type="entry name" value="Arfaptin homology (AH) domain/BAR domain"/>
    <property type="match status" value="1"/>
</dbReference>
<evidence type="ECO:0000256" key="1">
    <source>
        <dbReference type="ARBA" id="ARBA00004496"/>
    </source>
</evidence>
<comment type="subcellular location">
    <subcellularLocation>
        <location evidence="1">Cytoplasm</location>
    </subcellularLocation>
</comment>
<dbReference type="Proteomes" id="UP001527925">
    <property type="component" value="Unassembled WGS sequence"/>
</dbReference>
<feature type="region of interest" description="Disordered" evidence="4">
    <location>
        <begin position="1"/>
        <end position="78"/>
    </location>
</feature>
<evidence type="ECO:0000259" key="5">
    <source>
        <dbReference type="PROSITE" id="PS50238"/>
    </source>
</evidence>
<dbReference type="InterPro" id="IPR008936">
    <property type="entry name" value="Rho_GTPase_activation_prot"/>
</dbReference>
<dbReference type="Pfam" id="PF00620">
    <property type="entry name" value="RhoGAP"/>
    <property type="match status" value="1"/>
</dbReference>
<dbReference type="InterPro" id="IPR001060">
    <property type="entry name" value="FCH_dom"/>
</dbReference>
<dbReference type="SUPFAM" id="SSF46785">
    <property type="entry name" value="Winged helix' DNA-binding domain"/>
    <property type="match status" value="1"/>
</dbReference>
<keyword evidence="2" id="KW-0963">Cytoplasm</keyword>
<feature type="domain" description="Rho-GAP" evidence="5">
    <location>
        <begin position="732"/>
        <end position="936"/>
    </location>
</feature>
<dbReference type="Gene3D" id="1.10.10.10">
    <property type="entry name" value="Winged helix-like DNA-binding domain superfamily/Winged helix DNA-binding domain"/>
    <property type="match status" value="1"/>
</dbReference>
<feature type="compositionally biased region" description="Acidic residues" evidence="4">
    <location>
        <begin position="10"/>
        <end position="19"/>
    </location>
</feature>
<feature type="compositionally biased region" description="Low complexity" evidence="4">
    <location>
        <begin position="1091"/>
        <end position="1111"/>
    </location>
</feature>
<sequence length="1216" mass="131119">MSSNPPPADDTQEQSDAEDTGLFSHAIASSRGDVPEQGEGDGVAGEREGAAADGGPGGGSRPSTPSRPASALGGRLRTAPADRGIVTVVERAKRSELDEEGQLVLEQLAGIQRFEPLVKSSLSTEPAFGFAMLFGALRRAETPQAQGALEAQGPALSPEPFERIAQSFRTHLQSMSQQVCADQPCCFFQARLDDNMVKLEQFAVIVANTIAQRQSQMRSTVEQLSQVSNIKSQTRKTMQILEGVAKALSRLDPMLPPELRLDSPETAGMFPTLGRFVQHRKEQAEKAERQQLAAVQQKLEQQQLDELEPRDGDAAAEAQVGGVDAADADAEAGQSAPASGVGSLQNNPSLGVTKLHARLLADLAQVDELLAFVNQRVAAEEQYAARLAEIGRMPLRSDTAADDSLVTNIFQTYRHEMAPLASAHQSIADKLSQVVVAPLQRFSDEARRICQPKKDQIDATQKRLDACLAQSQALQQQYIEKSNLALAETKKYETSPLSEDVPTMDVMINMGSRAMTIDEFNDFVLRMQREIEPQDVRSLLGTYKDCYMGDDMLRFVRTKLHIPDADALSFLNDLLNNNFIKPISGRFSHFVPSLQYQWKRVALEVDNEPVHRKAIRDAERAEYEYKKAVVQVEKNRQALDVALSEYMGIAQTLMLERIRTIKDVLVMCVEFERTPTHAIRVVQERLMVFLETLEPEKEIQVLVERDRTGVRMSAPHLFRDFRKGPSNAVFGLSLDALSARTGVRVPSLLRKCLAYTVDVYAAAAELSQNSANKHPELDAWLEPAVNLSTILSLRNQLNSGKVKRSVLRRYPPEIIIGVVKLYLMELPSSVCSDDLYEPLKLLYLSKSEDVGTMRLNSLRSLLATMSSAHFHTLAFVVTYLRNMISGIDPADSRITDLSNVLGPYILRPEAENAVSVHDKHRGRLVRDLIVHFDEIVSPDILSASNSAEELPDGVMPPPKSPALLDSDDDDDDDENTEASIAGGSASSPSRALLSAQGSSGTSSIRQHLRSAREGSGSDQRAGNGLTVSTSSSGTRPAAVTPTDSSGTSSTAESSAAAAAAAAAVVGDMFSAARRVGSNWLVQAGEIKNMFSPTSTTPGAPAPSTSGTSAGPQRRATTSTARAPNGGTVPAPTRSATAPIVVVDPPAQSAAASMISSFTSFGFGPAGASSSSASVYSASASSGATLSTTTKLFEAVLSDESDIEIYNKGNAPSVPFT</sequence>
<dbReference type="InterPro" id="IPR036390">
    <property type="entry name" value="WH_DNA-bd_sf"/>
</dbReference>
<dbReference type="SMART" id="SM00055">
    <property type="entry name" value="FCH"/>
    <property type="match status" value="1"/>
</dbReference>
<feature type="compositionally biased region" description="Low complexity" evidence="4">
    <location>
        <begin position="978"/>
        <end position="995"/>
    </location>
</feature>
<evidence type="ECO:0000313" key="6">
    <source>
        <dbReference type="EMBL" id="KAL2914684.1"/>
    </source>
</evidence>
<dbReference type="SUPFAM" id="SSF48350">
    <property type="entry name" value="GTPase activation domain, GAP"/>
    <property type="match status" value="1"/>
</dbReference>
<dbReference type="PROSITE" id="PS50238">
    <property type="entry name" value="RHOGAP"/>
    <property type="match status" value="1"/>
</dbReference>
<dbReference type="PANTHER" id="PTHR23065:SF7">
    <property type="entry name" value="NOSTRIN, ISOFORM H"/>
    <property type="match status" value="1"/>
</dbReference>
<feature type="compositionally biased region" description="Acidic residues" evidence="4">
    <location>
        <begin position="965"/>
        <end position="976"/>
    </location>
</feature>
<feature type="compositionally biased region" description="Polar residues" evidence="4">
    <location>
        <begin position="996"/>
        <end position="1005"/>
    </location>
</feature>
<dbReference type="InterPro" id="IPR027267">
    <property type="entry name" value="AH/BAR_dom_sf"/>
</dbReference>
<comment type="caution">
    <text evidence="6">The sequence shown here is derived from an EMBL/GenBank/DDBJ whole genome shotgun (WGS) entry which is preliminary data.</text>
</comment>
<dbReference type="Pfam" id="PF00611">
    <property type="entry name" value="FCH"/>
    <property type="match status" value="1"/>
</dbReference>
<evidence type="ECO:0000256" key="3">
    <source>
        <dbReference type="ARBA" id="ARBA00022553"/>
    </source>
</evidence>
<evidence type="ECO:0000256" key="4">
    <source>
        <dbReference type="SAM" id="MobiDB-lite"/>
    </source>
</evidence>
<feature type="region of interest" description="Disordered" evidence="4">
    <location>
        <begin position="943"/>
        <end position="1050"/>
    </location>
</feature>
<proteinExistence type="predicted"/>
<gene>
    <name evidence="6" type="primary">rga8</name>
    <name evidence="6" type="ORF">HK105_205823</name>
</gene>